<dbReference type="InterPro" id="IPR005094">
    <property type="entry name" value="Endonuclease_MobA/VirD2"/>
</dbReference>
<evidence type="ECO:0000259" key="2">
    <source>
        <dbReference type="Pfam" id="PF03432"/>
    </source>
</evidence>
<feature type="region of interest" description="Disordered" evidence="1">
    <location>
        <begin position="532"/>
        <end position="571"/>
    </location>
</feature>
<reference evidence="3 4" key="1">
    <citation type="submission" date="2023-03" db="EMBL/GenBank/DDBJ databases">
        <title>Draft genome sequence of type strain Streptomyces ferralitis JCM 14344.</title>
        <authorList>
            <person name="Klaysubun C."/>
            <person name="Duangmal K."/>
        </authorList>
    </citation>
    <scope>NUCLEOTIDE SEQUENCE [LARGE SCALE GENOMIC DNA]</scope>
    <source>
        <strain evidence="3 4">JCM 14344</strain>
    </source>
</reference>
<gene>
    <name evidence="3" type="ORF">P2L57_23635</name>
</gene>
<feature type="compositionally biased region" description="Low complexity" evidence="1">
    <location>
        <begin position="541"/>
        <end position="558"/>
    </location>
</feature>
<comment type="caution">
    <text evidence="3">The sequence shown here is derived from an EMBL/GenBank/DDBJ whole genome shotgun (WGS) entry which is preliminary data.</text>
</comment>
<dbReference type="Proteomes" id="UP001220022">
    <property type="component" value="Unassembled WGS sequence"/>
</dbReference>
<dbReference type="Pfam" id="PF03432">
    <property type="entry name" value="Relaxase"/>
    <property type="match status" value="1"/>
</dbReference>
<keyword evidence="4" id="KW-1185">Reference proteome</keyword>
<evidence type="ECO:0000256" key="1">
    <source>
        <dbReference type="SAM" id="MobiDB-lite"/>
    </source>
</evidence>
<evidence type="ECO:0000313" key="3">
    <source>
        <dbReference type="EMBL" id="MDF2258606.1"/>
    </source>
</evidence>
<dbReference type="RefSeq" id="WP_275817778.1">
    <property type="nucleotide sequence ID" value="NZ_BAAANM010000006.1"/>
</dbReference>
<evidence type="ECO:0000313" key="4">
    <source>
        <dbReference type="Proteomes" id="UP001220022"/>
    </source>
</evidence>
<name>A0ABT5Z450_9ACTN</name>
<feature type="domain" description="MobA/VirD2-like nuclease" evidence="2">
    <location>
        <begin position="71"/>
        <end position="166"/>
    </location>
</feature>
<accession>A0ABT5Z450</accession>
<proteinExistence type="predicted"/>
<organism evidence="3 4">
    <name type="scientific">Streptantibioticus ferralitis</name>
    <dbReference type="NCBI Taxonomy" id="236510"/>
    <lineage>
        <taxon>Bacteria</taxon>
        <taxon>Bacillati</taxon>
        <taxon>Actinomycetota</taxon>
        <taxon>Actinomycetes</taxon>
        <taxon>Kitasatosporales</taxon>
        <taxon>Streptomycetaceae</taxon>
        <taxon>Streptantibioticus</taxon>
    </lineage>
</organism>
<protein>
    <submittedName>
        <fullName evidence="3">Relaxase/mobilization nuclease domain-containing protein</fullName>
    </submittedName>
</protein>
<sequence length="571" mass="62400">MIPKISEGSGGTYRLIKYLYGPGDANEHTGQHMVASWNGFAPDPGFNATREALTKLANQLDLPVKALAREQRPKTTVWHCSVRADPGDRHLTDTEWADIARRMVAAAGIAPEGDTKACRWVAVRHAPDHIHIAATLVRQDGRTARRNFDRKAVQAEARAIEKDYGLRQLNPGDGTAAKRLTSAEHFKAQRTGRERTARETLREAVRQAVAGAATEEEFFARLRQAGVRVEKRIAPSGDTLGYKVALPGDRNRDNQPVWFSGSKLAPDLSLPKIRKRLSASNIDEPPTADTRPEQALRQATHTVEAALAALDGADDERASAQLTDTGEILDALAQSTAGPARTELQQAARAFERATRSHILAAEADQRALRKAAREILYAGPAFGRGEDGAATAMIIDVLLLLAVAATRWHSARGHTQQATASRQAAQHLRAAYRVASAEPMDRMREHAQRLPKPTRDRHLRTIQAVLPEHSRRMQDEPGREALTATLDQAERAGHDPAALLKQAAAMRELDTADNLNDVLTWRMHRLGNLAIPAKSPQPPANRQTAPATPTAPVSTRTMPPPSPATRPRGR</sequence>
<dbReference type="EMBL" id="JARHTQ010000016">
    <property type="protein sequence ID" value="MDF2258606.1"/>
    <property type="molecule type" value="Genomic_DNA"/>
</dbReference>